<dbReference type="InterPro" id="IPR052341">
    <property type="entry name" value="LOG_family_nucleotidases"/>
</dbReference>
<dbReference type="SUPFAM" id="SSF102405">
    <property type="entry name" value="MCP/YpsA-like"/>
    <property type="match status" value="1"/>
</dbReference>
<dbReference type="Proteomes" id="UP000183924">
    <property type="component" value="Unassembled WGS sequence"/>
</dbReference>
<gene>
    <name evidence="3" type="ORF">A1D18_04340</name>
</gene>
<evidence type="ECO:0000313" key="3">
    <source>
        <dbReference type="EMBL" id="OIZ94098.1"/>
    </source>
</evidence>
<comment type="catalytic activity">
    <reaction evidence="1">
        <text>AMP + H2O = D-ribose 5-phosphate + adenine</text>
        <dbReference type="Rhea" id="RHEA:20129"/>
        <dbReference type="ChEBI" id="CHEBI:15377"/>
        <dbReference type="ChEBI" id="CHEBI:16708"/>
        <dbReference type="ChEBI" id="CHEBI:78346"/>
        <dbReference type="ChEBI" id="CHEBI:456215"/>
        <dbReference type="EC" id="3.2.2.4"/>
    </reaction>
</comment>
<dbReference type="GO" id="GO:0005829">
    <property type="term" value="C:cytosol"/>
    <property type="evidence" value="ECO:0007669"/>
    <property type="project" value="TreeGrafter"/>
</dbReference>
<dbReference type="GO" id="GO:0009691">
    <property type="term" value="P:cytokinin biosynthetic process"/>
    <property type="evidence" value="ECO:0007669"/>
    <property type="project" value="UniProtKB-UniRule"/>
</dbReference>
<dbReference type="GO" id="GO:0008714">
    <property type="term" value="F:AMP nucleosidase activity"/>
    <property type="evidence" value="ECO:0007669"/>
    <property type="project" value="UniProtKB-EC"/>
</dbReference>
<keyword evidence="2" id="KW-0378">Hydrolase</keyword>
<dbReference type="Gene3D" id="3.40.50.450">
    <property type="match status" value="1"/>
</dbReference>
<keyword evidence="4" id="KW-1185">Reference proteome</keyword>
<dbReference type="OrthoDB" id="9801098at2"/>
<dbReference type="Pfam" id="PF03641">
    <property type="entry name" value="Lysine_decarbox"/>
    <property type="match status" value="1"/>
</dbReference>
<protein>
    <recommendedName>
        <fullName evidence="2">Cytokinin riboside 5'-monophosphate phosphoribohydrolase</fullName>
        <ecNumber evidence="2">3.2.2.n1</ecNumber>
    </recommendedName>
</protein>
<evidence type="ECO:0000313" key="4">
    <source>
        <dbReference type="Proteomes" id="UP000183924"/>
    </source>
</evidence>
<dbReference type="AlphaFoldDB" id="A0A1J8NGQ0"/>
<dbReference type="NCBIfam" id="TIGR00730">
    <property type="entry name" value="Rossman fold protein, TIGR00730 family"/>
    <property type="match status" value="1"/>
</dbReference>
<dbReference type="PANTHER" id="PTHR43393:SF3">
    <property type="entry name" value="LYSINE DECARBOXYLASE-LIKE PROTEIN"/>
    <property type="match status" value="1"/>
</dbReference>
<dbReference type="RefSeq" id="WP_071662592.1">
    <property type="nucleotide sequence ID" value="NZ_LUKY01000033.1"/>
</dbReference>
<name>A0A1J8NGQ0_9COXI</name>
<comment type="similarity">
    <text evidence="2">Belongs to the LOG family.</text>
</comment>
<organism evidence="3 4">
    <name type="scientific">Candidatus Rickettsiella isopodorum</name>
    <dbReference type="NCBI Taxonomy" id="1225476"/>
    <lineage>
        <taxon>Bacteria</taxon>
        <taxon>Pseudomonadati</taxon>
        <taxon>Pseudomonadota</taxon>
        <taxon>Gammaproteobacteria</taxon>
        <taxon>Legionellales</taxon>
        <taxon>Coxiellaceae</taxon>
        <taxon>Rickettsiella</taxon>
    </lineage>
</organism>
<evidence type="ECO:0000256" key="2">
    <source>
        <dbReference type="RuleBase" id="RU363015"/>
    </source>
</evidence>
<accession>A0A1J8NGQ0</accession>
<dbReference type="PANTHER" id="PTHR43393">
    <property type="entry name" value="CYTOKININ RIBOSIDE 5'-MONOPHOSPHATE PHOSPHORIBOHYDROLASE"/>
    <property type="match status" value="1"/>
</dbReference>
<keyword evidence="2" id="KW-0203">Cytokinin biosynthesis</keyword>
<dbReference type="EMBL" id="LUKY01000033">
    <property type="protein sequence ID" value="OIZ94098.1"/>
    <property type="molecule type" value="Genomic_DNA"/>
</dbReference>
<evidence type="ECO:0000256" key="1">
    <source>
        <dbReference type="ARBA" id="ARBA00000274"/>
    </source>
</evidence>
<comment type="caution">
    <text evidence="3">The sequence shown here is derived from an EMBL/GenBank/DDBJ whole genome shotgun (WGS) entry which is preliminary data.</text>
</comment>
<dbReference type="InterPro" id="IPR005269">
    <property type="entry name" value="LOG"/>
</dbReference>
<dbReference type="EC" id="3.2.2.n1" evidence="2"/>
<proteinExistence type="inferred from homology"/>
<dbReference type="STRING" id="1225476.A1D18_04340"/>
<reference evidence="3 4" key="1">
    <citation type="submission" date="2016-03" db="EMBL/GenBank/DDBJ databases">
        <title>Comparative genomics of Rickettsiella.</title>
        <authorList>
            <person name="Chandler C."/>
            <person name="Wang Y."/>
        </authorList>
    </citation>
    <scope>NUCLEOTIDE SEQUENCE [LARGE SCALE GENOMIC DNA]</scope>
    <source>
        <strain evidence="3 4">RCFS May 2013</strain>
    </source>
</reference>
<sequence length="292" mass="33851">MDAADSKPFSSAKVEVKKRSRQKVAWPAYELAFLDHDFLLHKSLRSVRLQLELLKPELSQQKLKIESTIVVFGSARVVDPEVTKQQLKQVQQKLKQYPTRIATRRTEKLLKNQLEKGKYYQEAQRFSQIVSERCQKNRRRHFVIVTGGGPGIMEAANRGAQDVKAKSIGLNIVLPHEQTHNPYISPELCFQFHYFAIRKMHFLIRARALVCFPGGYGTLDELFEALTLLQTKKIKPIPLLLFGKKYWSKLIDFKFLLSEGMIDAKDLKLFHYVESAEQAWKIIAQFYNLPMK</sequence>
<dbReference type="InterPro" id="IPR031100">
    <property type="entry name" value="LOG_fam"/>
</dbReference>